<dbReference type="Pfam" id="PF00482">
    <property type="entry name" value="T2SSF"/>
    <property type="match status" value="2"/>
</dbReference>
<dbReference type="EMBL" id="VTOW01000002">
    <property type="protein sequence ID" value="NKE71541.1"/>
    <property type="molecule type" value="Genomic_DNA"/>
</dbReference>
<sequence length="401" mass="44259">MAFFSYRVAKGDGTIVTQQEEAESESLLRSRLEEQGYLVLSISKTIGLSLPTLSMQRRLPPRDFLVFNQELMALLKAGLPIMKIFDVLVDRGSQPGFVEALKAVQRDIRSGSAMSDAMAKHPGYFSDLYVSSLRAGEKSGNLVEVIGRFMDYQKKILEVKKKVVGALAYPSFLLAIGFGVLGFLLIYVMPSFTEIYEGSQVDLPLFTKVLLGLVHFIQGNLFLLSVAAAGLGALLWSLYQSGWGRAQADRLSLSFPFIKPIVRRHHLIRISRTLSTILKSGIPLVEAIRMVASAMTNRVVRDDVERAGEAVKTGIGISTALSQIDLFPKISIEMIAVGESTGSLEEMLNEVANFHEEELDLYLSRVTTWVEPVLLLTIGSLVAMILIAMYLPIFHLAGTIR</sequence>
<evidence type="ECO:0000256" key="10">
    <source>
        <dbReference type="SAM" id="Phobius"/>
    </source>
</evidence>
<organism evidence="12 13">
    <name type="scientific">Candidatus Manganitrophus noduliformans</name>
    <dbReference type="NCBI Taxonomy" id="2606439"/>
    <lineage>
        <taxon>Bacteria</taxon>
        <taxon>Pseudomonadati</taxon>
        <taxon>Nitrospirota</taxon>
        <taxon>Nitrospiria</taxon>
        <taxon>Candidatus Troglogloeales</taxon>
        <taxon>Candidatus Manganitrophaceae</taxon>
        <taxon>Candidatus Manganitrophus</taxon>
    </lineage>
</organism>
<dbReference type="InterPro" id="IPR018076">
    <property type="entry name" value="T2SS_GspF_dom"/>
</dbReference>
<evidence type="ECO:0000256" key="6">
    <source>
        <dbReference type="ARBA" id="ARBA00022692"/>
    </source>
</evidence>
<dbReference type="GO" id="GO:0005886">
    <property type="term" value="C:plasma membrane"/>
    <property type="evidence" value="ECO:0007669"/>
    <property type="project" value="UniProtKB-SubCell"/>
</dbReference>
<keyword evidence="13" id="KW-1185">Reference proteome</keyword>
<evidence type="ECO:0000259" key="11">
    <source>
        <dbReference type="Pfam" id="PF00482"/>
    </source>
</evidence>
<evidence type="ECO:0000256" key="2">
    <source>
        <dbReference type="ARBA" id="ARBA00005745"/>
    </source>
</evidence>
<feature type="domain" description="Type II secretion system protein GspF" evidence="11">
    <location>
        <begin position="70"/>
        <end position="190"/>
    </location>
</feature>
<dbReference type="Gene3D" id="1.20.81.30">
    <property type="entry name" value="Type II secretion system (T2SS), domain F"/>
    <property type="match status" value="2"/>
</dbReference>
<feature type="domain" description="Type II secretion system protein GspF" evidence="11">
    <location>
        <begin position="271"/>
        <end position="392"/>
    </location>
</feature>
<accession>A0A7X6IBJ4</accession>
<feature type="transmembrane region" description="Helical" evidence="10">
    <location>
        <begin position="163"/>
        <end position="189"/>
    </location>
</feature>
<keyword evidence="4" id="KW-1003">Cell membrane</keyword>
<dbReference type="FunFam" id="1.20.81.30:FF:000001">
    <property type="entry name" value="Type II secretion system protein F"/>
    <property type="match status" value="1"/>
</dbReference>
<dbReference type="Proteomes" id="UP000534783">
    <property type="component" value="Unassembled WGS sequence"/>
</dbReference>
<feature type="transmembrane region" description="Helical" evidence="10">
    <location>
        <begin position="209"/>
        <end position="236"/>
    </location>
</feature>
<comment type="caution">
    <text evidence="12">The sequence shown here is derived from an EMBL/GenBank/DDBJ whole genome shotgun (WGS) entry which is preliminary data.</text>
</comment>
<evidence type="ECO:0000256" key="1">
    <source>
        <dbReference type="ARBA" id="ARBA00004429"/>
    </source>
</evidence>
<evidence type="ECO:0000313" key="12">
    <source>
        <dbReference type="EMBL" id="NKE71541.1"/>
    </source>
</evidence>
<keyword evidence="8 10" id="KW-0472">Membrane</keyword>
<protein>
    <submittedName>
        <fullName evidence="12">Type II secretion system F family protein</fullName>
    </submittedName>
</protein>
<dbReference type="InterPro" id="IPR003004">
    <property type="entry name" value="GspF/PilC"/>
</dbReference>
<keyword evidence="6 9" id="KW-0812">Transmembrane</keyword>
<feature type="transmembrane region" description="Helical" evidence="10">
    <location>
        <begin position="373"/>
        <end position="393"/>
    </location>
</feature>
<comment type="similarity">
    <text evidence="2 9">Belongs to the GSP F family.</text>
</comment>
<comment type="subcellular location">
    <subcellularLocation>
        <location evidence="1">Cell inner membrane</location>
        <topology evidence="1">Multi-pass membrane protein</topology>
    </subcellularLocation>
    <subcellularLocation>
        <location evidence="9">Cell membrane</location>
        <topology evidence="9">Multi-pass membrane protein</topology>
    </subcellularLocation>
</comment>
<dbReference type="AlphaFoldDB" id="A0A7X6IBJ4"/>
<evidence type="ECO:0000256" key="3">
    <source>
        <dbReference type="ARBA" id="ARBA00022448"/>
    </source>
</evidence>
<evidence type="ECO:0000256" key="9">
    <source>
        <dbReference type="RuleBase" id="RU003923"/>
    </source>
</evidence>
<evidence type="ECO:0000256" key="8">
    <source>
        <dbReference type="ARBA" id="ARBA00023136"/>
    </source>
</evidence>
<evidence type="ECO:0000313" key="13">
    <source>
        <dbReference type="Proteomes" id="UP000534783"/>
    </source>
</evidence>
<dbReference type="PRINTS" id="PR00812">
    <property type="entry name" value="BCTERIALGSPF"/>
</dbReference>
<keyword evidence="5" id="KW-0997">Cell inner membrane</keyword>
<reference evidence="12 13" key="1">
    <citation type="journal article" date="2020" name="Nature">
        <title>Bacterial chemolithoautotrophy via manganese oxidation.</title>
        <authorList>
            <person name="Yu H."/>
            <person name="Leadbetter J.R."/>
        </authorList>
    </citation>
    <scope>NUCLEOTIDE SEQUENCE [LARGE SCALE GENOMIC DNA]</scope>
    <source>
        <strain evidence="12 13">Mn-1</strain>
    </source>
</reference>
<dbReference type="RefSeq" id="WP_168060266.1">
    <property type="nucleotide sequence ID" value="NZ_VTOW01000002.1"/>
</dbReference>
<keyword evidence="7 10" id="KW-1133">Transmembrane helix</keyword>
<dbReference type="InterPro" id="IPR001992">
    <property type="entry name" value="T2SS_GspF/T4SS_PilC_CS"/>
</dbReference>
<evidence type="ECO:0000256" key="7">
    <source>
        <dbReference type="ARBA" id="ARBA00022989"/>
    </source>
</evidence>
<proteinExistence type="inferred from homology"/>
<name>A0A7X6IBJ4_9BACT</name>
<evidence type="ECO:0000256" key="4">
    <source>
        <dbReference type="ARBA" id="ARBA00022475"/>
    </source>
</evidence>
<dbReference type="PANTHER" id="PTHR30012:SF7">
    <property type="entry name" value="PROTEIN TRANSPORT PROTEIN HOFC HOMOLOG"/>
    <property type="match status" value="1"/>
</dbReference>
<dbReference type="PROSITE" id="PS00874">
    <property type="entry name" value="T2SP_F"/>
    <property type="match status" value="1"/>
</dbReference>
<evidence type="ECO:0000256" key="5">
    <source>
        <dbReference type="ARBA" id="ARBA00022519"/>
    </source>
</evidence>
<dbReference type="InterPro" id="IPR042094">
    <property type="entry name" value="T2SS_GspF_sf"/>
</dbReference>
<dbReference type="PANTHER" id="PTHR30012">
    <property type="entry name" value="GENERAL SECRETION PATHWAY PROTEIN"/>
    <property type="match status" value="1"/>
</dbReference>
<gene>
    <name evidence="12" type="ORF">MNODULE_12395</name>
</gene>
<keyword evidence="3 9" id="KW-0813">Transport</keyword>
<dbReference type="GO" id="GO:0015628">
    <property type="term" value="P:protein secretion by the type II secretion system"/>
    <property type="evidence" value="ECO:0007669"/>
    <property type="project" value="TreeGrafter"/>
</dbReference>